<dbReference type="GeneID" id="36596621"/>
<evidence type="ECO:0000313" key="2">
    <source>
        <dbReference type="EMBL" id="PMD60165.1"/>
    </source>
</evidence>
<dbReference type="RefSeq" id="XP_024737069.1">
    <property type="nucleotide sequence ID" value="XM_024888545.1"/>
</dbReference>
<feature type="coiled-coil region" evidence="1">
    <location>
        <begin position="185"/>
        <end position="212"/>
    </location>
</feature>
<sequence>MATDQGPTGNTEREGKEQTFFNMIDAIGDLVLREARIFEYYMERLAELVEGRNMDGVFQRDGCITLLKQIIVQAIGQRDQMDEFVRSIDDDINTRHGRMVVHRAHGHIGNALVHVDRAGTLLVTLKSLGSSDNFPGSLGDFEHKVTRSATPLQAMSTPLNSRNLSLLKKNLVMCHFGLLESWQNADEIGEELEYTREEKEDLQDQVHSLRLRCFLLETLVDNLKMEMKQEAE</sequence>
<dbReference type="EMBL" id="KZ613791">
    <property type="protein sequence ID" value="PMD60165.1"/>
    <property type="molecule type" value="Genomic_DNA"/>
</dbReference>
<reference evidence="2 3" key="1">
    <citation type="submission" date="2016-04" db="EMBL/GenBank/DDBJ databases">
        <title>A degradative enzymes factory behind the ericoid mycorrhizal symbiosis.</title>
        <authorList>
            <consortium name="DOE Joint Genome Institute"/>
            <person name="Martino E."/>
            <person name="Morin E."/>
            <person name="Grelet G."/>
            <person name="Kuo A."/>
            <person name="Kohler A."/>
            <person name="Daghino S."/>
            <person name="Barry K."/>
            <person name="Choi C."/>
            <person name="Cichocki N."/>
            <person name="Clum A."/>
            <person name="Copeland A."/>
            <person name="Hainaut M."/>
            <person name="Haridas S."/>
            <person name="Labutti K."/>
            <person name="Lindquist E."/>
            <person name="Lipzen A."/>
            <person name="Khouja H.-R."/>
            <person name="Murat C."/>
            <person name="Ohm R."/>
            <person name="Olson A."/>
            <person name="Spatafora J."/>
            <person name="Veneault-Fourrey C."/>
            <person name="Henrissat B."/>
            <person name="Grigoriev I."/>
            <person name="Martin F."/>
            <person name="Perotto S."/>
        </authorList>
    </citation>
    <scope>NUCLEOTIDE SEQUENCE [LARGE SCALE GENOMIC DNA]</scope>
    <source>
        <strain evidence="2 3">E</strain>
    </source>
</reference>
<protein>
    <submittedName>
        <fullName evidence="2">Uncharacterized protein</fullName>
    </submittedName>
</protein>
<keyword evidence="3" id="KW-1185">Reference proteome</keyword>
<accession>A0A2J6TAW6</accession>
<dbReference type="AlphaFoldDB" id="A0A2J6TAW6"/>
<dbReference type="Proteomes" id="UP000235371">
    <property type="component" value="Unassembled WGS sequence"/>
</dbReference>
<gene>
    <name evidence="2" type="ORF">K444DRAFT_722078</name>
</gene>
<name>A0A2J6TAW6_9HELO</name>
<dbReference type="InParanoid" id="A0A2J6TAW6"/>
<evidence type="ECO:0000313" key="3">
    <source>
        <dbReference type="Proteomes" id="UP000235371"/>
    </source>
</evidence>
<organism evidence="2 3">
    <name type="scientific">Hyaloscypha bicolor E</name>
    <dbReference type="NCBI Taxonomy" id="1095630"/>
    <lineage>
        <taxon>Eukaryota</taxon>
        <taxon>Fungi</taxon>
        <taxon>Dikarya</taxon>
        <taxon>Ascomycota</taxon>
        <taxon>Pezizomycotina</taxon>
        <taxon>Leotiomycetes</taxon>
        <taxon>Helotiales</taxon>
        <taxon>Hyaloscyphaceae</taxon>
        <taxon>Hyaloscypha</taxon>
        <taxon>Hyaloscypha bicolor</taxon>
    </lineage>
</organism>
<keyword evidence="1" id="KW-0175">Coiled coil</keyword>
<evidence type="ECO:0000256" key="1">
    <source>
        <dbReference type="SAM" id="Coils"/>
    </source>
</evidence>
<proteinExistence type="predicted"/>